<dbReference type="Proteomes" id="UP000828251">
    <property type="component" value="Unassembled WGS sequence"/>
</dbReference>
<comment type="similarity">
    <text evidence="2 11">Belongs to the peptidase S10 family.</text>
</comment>
<feature type="chain" id="PRO_5039749680" description="Carboxypeptidase" evidence="11">
    <location>
        <begin position="25"/>
        <end position="486"/>
    </location>
</feature>
<reference evidence="12 13" key="1">
    <citation type="journal article" date="2021" name="Plant Biotechnol. J.">
        <title>Multi-omics assisted identification of the key and species-specific regulatory components of drought-tolerant mechanisms in Gossypium stocksii.</title>
        <authorList>
            <person name="Yu D."/>
            <person name="Ke L."/>
            <person name="Zhang D."/>
            <person name="Wu Y."/>
            <person name="Sun Y."/>
            <person name="Mei J."/>
            <person name="Sun J."/>
            <person name="Sun Y."/>
        </authorList>
    </citation>
    <scope>NUCLEOTIDE SEQUENCE [LARGE SCALE GENOMIC DNA]</scope>
    <source>
        <strain evidence="13">cv. E1</strain>
        <tissue evidence="12">Leaf</tissue>
    </source>
</reference>
<dbReference type="InterPro" id="IPR018202">
    <property type="entry name" value="Ser_caboxypep_ser_AS"/>
</dbReference>
<evidence type="ECO:0000256" key="9">
    <source>
        <dbReference type="ARBA" id="ARBA00023180"/>
    </source>
</evidence>
<dbReference type="InterPro" id="IPR029058">
    <property type="entry name" value="AB_hydrolase_fold"/>
</dbReference>
<evidence type="ECO:0000256" key="10">
    <source>
        <dbReference type="ARBA" id="ARBA00037399"/>
    </source>
</evidence>
<dbReference type="OrthoDB" id="443318at2759"/>
<dbReference type="Gene3D" id="6.10.250.940">
    <property type="match status" value="1"/>
</dbReference>
<comment type="function">
    <text evidence="10">Probable carboxypeptidase.</text>
</comment>
<keyword evidence="8" id="KW-1015">Disulfide bond</keyword>
<organism evidence="12 13">
    <name type="scientific">Gossypium stocksii</name>
    <dbReference type="NCBI Taxonomy" id="47602"/>
    <lineage>
        <taxon>Eukaryota</taxon>
        <taxon>Viridiplantae</taxon>
        <taxon>Streptophyta</taxon>
        <taxon>Embryophyta</taxon>
        <taxon>Tracheophyta</taxon>
        <taxon>Spermatophyta</taxon>
        <taxon>Magnoliopsida</taxon>
        <taxon>eudicotyledons</taxon>
        <taxon>Gunneridae</taxon>
        <taxon>Pentapetalae</taxon>
        <taxon>rosids</taxon>
        <taxon>malvids</taxon>
        <taxon>Malvales</taxon>
        <taxon>Malvaceae</taxon>
        <taxon>Malvoideae</taxon>
        <taxon>Gossypium</taxon>
    </lineage>
</organism>
<keyword evidence="13" id="KW-1185">Reference proteome</keyword>
<dbReference type="GO" id="GO:0006508">
    <property type="term" value="P:proteolysis"/>
    <property type="evidence" value="ECO:0007669"/>
    <property type="project" value="UniProtKB-KW"/>
</dbReference>
<name>A0A9D3V2M1_9ROSI</name>
<dbReference type="GO" id="GO:0004185">
    <property type="term" value="F:serine-type carboxypeptidase activity"/>
    <property type="evidence" value="ECO:0007669"/>
    <property type="project" value="UniProtKB-UniRule"/>
</dbReference>
<keyword evidence="9" id="KW-0325">Glycoprotein</keyword>
<comment type="subcellular location">
    <subcellularLocation>
        <location evidence="1">Secreted</location>
    </subcellularLocation>
</comment>
<dbReference type="AlphaFoldDB" id="A0A9D3V2M1"/>
<keyword evidence="4 11" id="KW-0121">Carboxypeptidase</keyword>
<dbReference type="FunFam" id="3.40.50.1820:FF:000030">
    <property type="entry name" value="Carboxypeptidase"/>
    <property type="match status" value="1"/>
</dbReference>
<accession>A0A9D3V2M1</accession>
<keyword evidence="5 11" id="KW-0645">Protease</keyword>
<evidence type="ECO:0000313" key="13">
    <source>
        <dbReference type="Proteomes" id="UP000828251"/>
    </source>
</evidence>
<dbReference type="PROSITE" id="PS00131">
    <property type="entry name" value="CARBOXYPEPT_SER_SER"/>
    <property type="match status" value="1"/>
</dbReference>
<evidence type="ECO:0000256" key="8">
    <source>
        <dbReference type="ARBA" id="ARBA00023157"/>
    </source>
</evidence>
<dbReference type="PRINTS" id="PR00724">
    <property type="entry name" value="CRBOXYPTASEC"/>
</dbReference>
<dbReference type="Gene3D" id="3.40.50.1820">
    <property type="entry name" value="alpha/beta hydrolase"/>
    <property type="match status" value="1"/>
</dbReference>
<comment type="caution">
    <text evidence="12">The sequence shown here is derived from an EMBL/GenBank/DDBJ whole genome shotgun (WGS) entry which is preliminary data.</text>
</comment>
<evidence type="ECO:0000256" key="3">
    <source>
        <dbReference type="ARBA" id="ARBA00022525"/>
    </source>
</evidence>
<dbReference type="GO" id="GO:0005773">
    <property type="term" value="C:vacuole"/>
    <property type="evidence" value="ECO:0007669"/>
    <property type="project" value="TreeGrafter"/>
</dbReference>
<gene>
    <name evidence="12" type="ORF">J1N35_032068</name>
</gene>
<feature type="signal peptide" evidence="11">
    <location>
        <begin position="1"/>
        <end position="24"/>
    </location>
</feature>
<sequence length="486" mass="53846">MKPVLYSCLLFSFWLLSFLSFCEAADGQGEILHKLLMSGRSEKSRISSSRSWAAGLHGSNPATYSPVSIEPQDGKMEADEIDALPGQPDGIDFDQYAGYVTVDQKAGRALFYYFVESPRNSSSNNPLILWLNGGPGCSSLGYGAMSELGPFRVNSDGQTLFRNDFAWNNVANVIFLESPAGVGFSYSNTSSDYDNAGDTTTAIDTYTFLVNWLERFPQYKSTDFFIAGESYAGHYVPQLASTILYNNENTNQTVGNGLLDDAITLRGIYDNFWTHALNSDETYKGIHKYCDFANDTVSEKCFEFTGQADDEIGDIDIYNIYAPICLDSSLKSGSHGSVHDFDPCTDYYVENYLNIPEVQKALHANQTEWTHCRYYAWTDRPPTILPILKNIIESGVSVWIYSGDNDGRVPVAATRYSLNMLKLGVKKGWHGWYSEKEVGGYVVEYEGGLSLVTVRGAGHLVPSNQPQRALTFISSFLQGTLPPSTP</sequence>
<keyword evidence="3" id="KW-0964">Secreted</keyword>
<dbReference type="PANTHER" id="PTHR11802">
    <property type="entry name" value="SERINE PROTEASE FAMILY S10 SERINE CARBOXYPEPTIDASE"/>
    <property type="match status" value="1"/>
</dbReference>
<evidence type="ECO:0000313" key="12">
    <source>
        <dbReference type="EMBL" id="KAH1067081.1"/>
    </source>
</evidence>
<dbReference type="PROSITE" id="PS00560">
    <property type="entry name" value="CARBOXYPEPT_SER_HIS"/>
    <property type="match status" value="1"/>
</dbReference>
<dbReference type="GO" id="GO:0005576">
    <property type="term" value="C:extracellular region"/>
    <property type="evidence" value="ECO:0007669"/>
    <property type="project" value="UniProtKB-SubCell"/>
</dbReference>
<dbReference type="PANTHER" id="PTHR11802:SF132">
    <property type="entry name" value="SERINE CARBOXYPEPTIDASE-LIKE 36-RELATED"/>
    <property type="match status" value="1"/>
</dbReference>
<dbReference type="FunFam" id="3.40.50.11320:FF:000001">
    <property type="entry name" value="Carboxypeptidase"/>
    <property type="match status" value="1"/>
</dbReference>
<dbReference type="InterPro" id="IPR033124">
    <property type="entry name" value="Ser_caboxypep_his_AS"/>
</dbReference>
<dbReference type="SUPFAM" id="SSF53474">
    <property type="entry name" value="alpha/beta-Hydrolases"/>
    <property type="match status" value="1"/>
</dbReference>
<dbReference type="EC" id="3.4.16.-" evidence="11"/>
<protein>
    <recommendedName>
        <fullName evidence="11">Carboxypeptidase</fullName>
        <ecNumber evidence="11">3.4.16.-</ecNumber>
    </recommendedName>
</protein>
<dbReference type="InterPro" id="IPR001563">
    <property type="entry name" value="Peptidase_S10"/>
</dbReference>
<evidence type="ECO:0000256" key="5">
    <source>
        <dbReference type="ARBA" id="ARBA00022670"/>
    </source>
</evidence>
<evidence type="ECO:0000256" key="1">
    <source>
        <dbReference type="ARBA" id="ARBA00004613"/>
    </source>
</evidence>
<evidence type="ECO:0000256" key="6">
    <source>
        <dbReference type="ARBA" id="ARBA00022729"/>
    </source>
</evidence>
<dbReference type="Gene3D" id="3.40.50.11320">
    <property type="match status" value="1"/>
</dbReference>
<keyword evidence="6 11" id="KW-0732">Signal</keyword>
<evidence type="ECO:0000256" key="7">
    <source>
        <dbReference type="ARBA" id="ARBA00022801"/>
    </source>
</evidence>
<keyword evidence="7 11" id="KW-0378">Hydrolase</keyword>
<evidence type="ECO:0000256" key="4">
    <source>
        <dbReference type="ARBA" id="ARBA00022645"/>
    </source>
</evidence>
<evidence type="ECO:0000256" key="2">
    <source>
        <dbReference type="ARBA" id="ARBA00009431"/>
    </source>
</evidence>
<dbReference type="Pfam" id="PF00450">
    <property type="entry name" value="Peptidase_S10"/>
    <property type="match status" value="1"/>
</dbReference>
<dbReference type="EMBL" id="JAIQCV010000009">
    <property type="protein sequence ID" value="KAH1067081.1"/>
    <property type="molecule type" value="Genomic_DNA"/>
</dbReference>
<evidence type="ECO:0000256" key="11">
    <source>
        <dbReference type="RuleBase" id="RU361156"/>
    </source>
</evidence>
<proteinExistence type="inferred from homology"/>